<dbReference type="PANTHER" id="PTHR23407">
    <property type="entry name" value="ATPASE INHIBITOR/5-FORMYLTETRAHYDROFOLATE CYCLO-LIGASE"/>
    <property type="match status" value="1"/>
</dbReference>
<dbReference type="GO" id="GO:0009396">
    <property type="term" value="P:folic acid-containing compound biosynthetic process"/>
    <property type="evidence" value="ECO:0007669"/>
    <property type="project" value="TreeGrafter"/>
</dbReference>
<dbReference type="EMBL" id="CP032096">
    <property type="protein sequence ID" value="QBZ83601.1"/>
    <property type="molecule type" value="Genomic_DNA"/>
</dbReference>
<keyword evidence="3 4" id="KW-0067">ATP-binding</keyword>
<dbReference type="OrthoDB" id="9801938at2"/>
<name>A0A4P7P0C8_9GAMM</name>
<keyword evidence="5" id="KW-0479">Metal-binding</keyword>
<dbReference type="PIRSF" id="PIRSF006806">
    <property type="entry name" value="FTHF_cligase"/>
    <property type="match status" value="1"/>
</dbReference>
<dbReference type="Gene3D" id="3.40.50.10420">
    <property type="entry name" value="NagB/RpiA/CoA transferase-like"/>
    <property type="match status" value="1"/>
</dbReference>
<comment type="cofactor">
    <cofactor evidence="5">
        <name>Mg(2+)</name>
        <dbReference type="ChEBI" id="CHEBI:18420"/>
    </cofactor>
</comment>
<organism evidence="6 7">
    <name type="scientific">Hydrogenovibrio crunogenus</name>
    <dbReference type="NCBI Taxonomy" id="39765"/>
    <lineage>
        <taxon>Bacteria</taxon>
        <taxon>Pseudomonadati</taxon>
        <taxon>Pseudomonadota</taxon>
        <taxon>Gammaproteobacteria</taxon>
        <taxon>Thiotrichales</taxon>
        <taxon>Piscirickettsiaceae</taxon>
        <taxon>Hydrogenovibrio</taxon>
    </lineage>
</organism>
<dbReference type="NCBIfam" id="TIGR02727">
    <property type="entry name" value="MTHFS_bact"/>
    <property type="match status" value="1"/>
</dbReference>
<protein>
    <recommendedName>
        <fullName evidence="5">5-formyltetrahydrofolate cyclo-ligase</fullName>
        <ecNumber evidence="5">6.3.3.2</ecNumber>
    </recommendedName>
</protein>
<dbReference type="GO" id="GO:0005524">
    <property type="term" value="F:ATP binding"/>
    <property type="evidence" value="ECO:0007669"/>
    <property type="project" value="UniProtKB-KW"/>
</dbReference>
<feature type="binding site" evidence="4">
    <location>
        <begin position="131"/>
        <end position="139"/>
    </location>
    <ligand>
        <name>ATP</name>
        <dbReference type="ChEBI" id="CHEBI:30616"/>
    </ligand>
</feature>
<evidence type="ECO:0000313" key="7">
    <source>
        <dbReference type="Proteomes" id="UP000296201"/>
    </source>
</evidence>
<dbReference type="InterPro" id="IPR037171">
    <property type="entry name" value="NagB/RpiA_transferase-like"/>
</dbReference>
<gene>
    <name evidence="6" type="primary">ygfA</name>
    <name evidence="6" type="ORF">GHNINEIG_01661</name>
</gene>
<dbReference type="GO" id="GO:0030272">
    <property type="term" value="F:5-formyltetrahydrofolate cyclo-ligase activity"/>
    <property type="evidence" value="ECO:0007669"/>
    <property type="project" value="UniProtKB-EC"/>
</dbReference>
<dbReference type="Proteomes" id="UP000296201">
    <property type="component" value="Chromosome"/>
</dbReference>
<evidence type="ECO:0000256" key="4">
    <source>
        <dbReference type="PIRSR" id="PIRSR006806-1"/>
    </source>
</evidence>
<dbReference type="InterPro" id="IPR024185">
    <property type="entry name" value="FTHF_cligase-like_sf"/>
</dbReference>
<evidence type="ECO:0000256" key="3">
    <source>
        <dbReference type="ARBA" id="ARBA00022840"/>
    </source>
</evidence>
<dbReference type="SUPFAM" id="SSF100950">
    <property type="entry name" value="NagB/RpiA/CoA transferase-like"/>
    <property type="match status" value="1"/>
</dbReference>
<dbReference type="GO" id="GO:0046872">
    <property type="term" value="F:metal ion binding"/>
    <property type="evidence" value="ECO:0007669"/>
    <property type="project" value="UniProtKB-KW"/>
</dbReference>
<keyword evidence="5" id="KW-0460">Magnesium</keyword>
<keyword evidence="6" id="KW-0436">Ligase</keyword>
<dbReference type="PANTHER" id="PTHR23407:SF1">
    <property type="entry name" value="5-FORMYLTETRAHYDROFOLATE CYCLO-LIGASE"/>
    <property type="match status" value="1"/>
</dbReference>
<feature type="binding site" evidence="4">
    <location>
        <position position="51"/>
    </location>
    <ligand>
        <name>substrate</name>
    </ligand>
</feature>
<keyword evidence="7" id="KW-1185">Reference proteome</keyword>
<sequence>MNLRNTCRERRNQLSPEQQFHHARQASHLLLRSNWLQRPKRIAVYFSQDGELNTDSLIDALWQRNHQVFLPVLKTLRGRHMAFAEYTPESVLAPNRFGILEPQIQNQYHLTGQQLDLVLMPLTCFDLQGHRTGMGGGFYDRTFQFKRWQTHRHNRPKLIGWAHECQKVEHIQPEPWDIPLEGLVTEKNLYTF</sequence>
<dbReference type="Pfam" id="PF01812">
    <property type="entry name" value="5-FTHF_cyc-lig"/>
    <property type="match status" value="1"/>
</dbReference>
<comment type="similarity">
    <text evidence="1 5">Belongs to the 5-formyltetrahydrofolate cyclo-ligase family.</text>
</comment>
<proteinExistence type="inferred from homology"/>
<dbReference type="InterPro" id="IPR002698">
    <property type="entry name" value="FTHF_cligase"/>
</dbReference>
<dbReference type="GO" id="GO:0035999">
    <property type="term" value="P:tetrahydrofolate interconversion"/>
    <property type="evidence" value="ECO:0007669"/>
    <property type="project" value="TreeGrafter"/>
</dbReference>
<keyword evidence="2 4" id="KW-0547">Nucleotide-binding</keyword>
<evidence type="ECO:0000256" key="1">
    <source>
        <dbReference type="ARBA" id="ARBA00010638"/>
    </source>
</evidence>
<evidence type="ECO:0000256" key="5">
    <source>
        <dbReference type="RuleBase" id="RU361279"/>
    </source>
</evidence>
<accession>A0A4P7P0C8</accession>
<evidence type="ECO:0000256" key="2">
    <source>
        <dbReference type="ARBA" id="ARBA00022741"/>
    </source>
</evidence>
<comment type="catalytic activity">
    <reaction evidence="5">
        <text>(6S)-5-formyl-5,6,7,8-tetrahydrofolate + ATP = (6R)-5,10-methenyltetrahydrofolate + ADP + phosphate</text>
        <dbReference type="Rhea" id="RHEA:10488"/>
        <dbReference type="ChEBI" id="CHEBI:30616"/>
        <dbReference type="ChEBI" id="CHEBI:43474"/>
        <dbReference type="ChEBI" id="CHEBI:57455"/>
        <dbReference type="ChEBI" id="CHEBI:57457"/>
        <dbReference type="ChEBI" id="CHEBI:456216"/>
        <dbReference type="EC" id="6.3.3.2"/>
    </reaction>
</comment>
<dbReference type="EC" id="6.3.3.2" evidence="5"/>
<dbReference type="RefSeq" id="WP_135796204.1">
    <property type="nucleotide sequence ID" value="NZ_CP032096.1"/>
</dbReference>
<evidence type="ECO:0000313" key="6">
    <source>
        <dbReference type="EMBL" id="QBZ83601.1"/>
    </source>
</evidence>
<reference evidence="6 7" key="1">
    <citation type="submission" date="2018-08" db="EMBL/GenBank/DDBJ databases">
        <title>Horizontal acquisition of hydrogen conversion ability and other habitat adaptations in Hydrogenovibrio crunogenus strains.</title>
        <authorList>
            <person name="Gonnella G."/>
            <person name="Adam N."/>
            <person name="Perner M."/>
        </authorList>
    </citation>
    <scope>NUCLEOTIDE SEQUENCE [LARGE SCALE GENOMIC DNA]</scope>
    <source>
        <strain evidence="6 7">SP-41</strain>
    </source>
</reference>
<dbReference type="AlphaFoldDB" id="A0A4P7P0C8"/>